<keyword evidence="4" id="KW-1185">Reference proteome</keyword>
<gene>
    <name evidence="3" type="ORF">BST44_11110</name>
</gene>
<feature type="compositionally biased region" description="Basic and acidic residues" evidence="2">
    <location>
        <begin position="182"/>
        <end position="194"/>
    </location>
</feature>
<feature type="coiled-coil region" evidence="1">
    <location>
        <begin position="231"/>
        <end position="272"/>
    </location>
</feature>
<dbReference type="OrthoDB" id="3541690at2"/>
<dbReference type="EMBL" id="MVIJ01000013">
    <property type="protein sequence ID" value="ORB74157.1"/>
    <property type="molecule type" value="Genomic_DNA"/>
</dbReference>
<evidence type="ECO:0000313" key="4">
    <source>
        <dbReference type="Proteomes" id="UP000192601"/>
    </source>
</evidence>
<dbReference type="STRING" id="1783.BST44_11110"/>
<sequence>MTGDELDSLYWAPPKDFTAERTKLAAAARRRGDDAGAKRISAANKPTTAAWIVNRLALRDTDTKHRLAELGDRLRAAHAEMDGALIRDLSAEQHRLIVESTRAALEAAGVDNPSSAVRDDITSTLQAAVADPEVRERLGRLARPEQWSGFGDVGATAPVTTAGTVKATGKLKGRSTPTRAQPRKETARDAAAQRRREKLTATLTAAERHKADADAALSERRAQRTAARLRRDEALAALRTAEGELERAEADYDRAKQAARAAGESVKEAKAQLRRA</sequence>
<dbReference type="AlphaFoldDB" id="A0A1X0KG17"/>
<proteinExistence type="predicted"/>
<reference evidence="3 4" key="1">
    <citation type="submission" date="2017-02" db="EMBL/GenBank/DDBJ databases">
        <title>The new phylogeny of genus Mycobacterium.</title>
        <authorList>
            <person name="Tortoli E."/>
            <person name="Trovato A."/>
            <person name="Cirillo D.M."/>
        </authorList>
    </citation>
    <scope>NUCLEOTIDE SEQUENCE [LARGE SCALE GENOMIC DNA]</scope>
    <source>
        <strain evidence="3 4">DSM 43992</strain>
    </source>
</reference>
<accession>A0A1X0KG17</accession>
<dbReference type="Proteomes" id="UP000192601">
    <property type="component" value="Unassembled WGS sequence"/>
</dbReference>
<protein>
    <submittedName>
        <fullName evidence="3">Uncharacterized protein</fullName>
    </submittedName>
</protein>
<name>A0A1X0KG17_MYCSC</name>
<dbReference type="RefSeq" id="WP_083177166.1">
    <property type="nucleotide sequence ID" value="NZ_MVIJ01000013.1"/>
</dbReference>
<keyword evidence="1" id="KW-0175">Coiled coil</keyword>
<evidence type="ECO:0000256" key="2">
    <source>
        <dbReference type="SAM" id="MobiDB-lite"/>
    </source>
</evidence>
<organism evidence="3 4">
    <name type="scientific">Mycobacterium scrofulaceum</name>
    <dbReference type="NCBI Taxonomy" id="1783"/>
    <lineage>
        <taxon>Bacteria</taxon>
        <taxon>Bacillati</taxon>
        <taxon>Actinomycetota</taxon>
        <taxon>Actinomycetes</taxon>
        <taxon>Mycobacteriales</taxon>
        <taxon>Mycobacteriaceae</taxon>
        <taxon>Mycobacterium</taxon>
    </lineage>
</organism>
<comment type="caution">
    <text evidence="3">The sequence shown here is derived from an EMBL/GenBank/DDBJ whole genome shotgun (WGS) entry which is preliminary data.</text>
</comment>
<feature type="region of interest" description="Disordered" evidence="2">
    <location>
        <begin position="168"/>
        <end position="195"/>
    </location>
</feature>
<evidence type="ECO:0000313" key="3">
    <source>
        <dbReference type="EMBL" id="ORB74157.1"/>
    </source>
</evidence>
<evidence type="ECO:0000256" key="1">
    <source>
        <dbReference type="SAM" id="Coils"/>
    </source>
</evidence>